<keyword evidence="3" id="KW-1185">Reference proteome</keyword>
<evidence type="ECO:0000313" key="3">
    <source>
        <dbReference type="Proteomes" id="UP000632535"/>
    </source>
</evidence>
<accession>A0ABQ2B438</accession>
<sequence>MIDLVRSRWADEHPQALQDLVDPTIRIVASDLIPRWALPAGWVRIVNHLHADLVALLGDYGLVRAGTKLASLRYVVSYPADADPEVCVAADARIAAAKTESLTTCDLCGVHVDNSVSFGVVRCERHPQEYVNTPNGAIARPPGSTGDDVPSSLA</sequence>
<feature type="region of interest" description="Disordered" evidence="1">
    <location>
        <begin position="131"/>
        <end position="154"/>
    </location>
</feature>
<gene>
    <name evidence="2" type="ORF">GCM10007368_09460</name>
</gene>
<dbReference type="EMBL" id="BMDG01000003">
    <property type="protein sequence ID" value="GGI06100.1"/>
    <property type="molecule type" value="Genomic_DNA"/>
</dbReference>
<reference evidence="3" key="1">
    <citation type="journal article" date="2019" name="Int. J. Syst. Evol. Microbiol.">
        <title>The Global Catalogue of Microorganisms (GCM) 10K type strain sequencing project: providing services to taxonomists for standard genome sequencing and annotation.</title>
        <authorList>
            <consortium name="The Broad Institute Genomics Platform"/>
            <consortium name="The Broad Institute Genome Sequencing Center for Infectious Disease"/>
            <person name="Wu L."/>
            <person name="Ma J."/>
        </authorList>
    </citation>
    <scope>NUCLEOTIDE SEQUENCE [LARGE SCALE GENOMIC DNA]</scope>
    <source>
        <strain evidence="3">CCM 8653</strain>
    </source>
</reference>
<evidence type="ECO:0008006" key="4">
    <source>
        <dbReference type="Google" id="ProtNLM"/>
    </source>
</evidence>
<name>A0ABQ2B438_9MICO</name>
<dbReference type="Proteomes" id="UP000632535">
    <property type="component" value="Unassembled WGS sequence"/>
</dbReference>
<comment type="caution">
    <text evidence="2">The sequence shown here is derived from an EMBL/GenBank/DDBJ whole genome shotgun (WGS) entry which is preliminary data.</text>
</comment>
<evidence type="ECO:0000256" key="1">
    <source>
        <dbReference type="SAM" id="MobiDB-lite"/>
    </source>
</evidence>
<organism evidence="2 3">
    <name type="scientific">Isoptericola cucumis</name>
    <dbReference type="NCBI Taxonomy" id="1776856"/>
    <lineage>
        <taxon>Bacteria</taxon>
        <taxon>Bacillati</taxon>
        <taxon>Actinomycetota</taxon>
        <taxon>Actinomycetes</taxon>
        <taxon>Micrococcales</taxon>
        <taxon>Promicromonosporaceae</taxon>
        <taxon>Isoptericola</taxon>
    </lineage>
</organism>
<dbReference type="RefSeq" id="WP_188522525.1">
    <property type="nucleotide sequence ID" value="NZ_BMDG01000003.1"/>
</dbReference>
<proteinExistence type="predicted"/>
<evidence type="ECO:0000313" key="2">
    <source>
        <dbReference type="EMBL" id="GGI06100.1"/>
    </source>
</evidence>
<protein>
    <recommendedName>
        <fullName evidence="4">TniQ protein</fullName>
    </recommendedName>
</protein>